<gene>
    <name evidence="2" type="ORF">MANY_12570</name>
</gene>
<dbReference type="RefSeq" id="WP_163803464.1">
    <property type="nucleotide sequence ID" value="NZ_AP022620.1"/>
</dbReference>
<protein>
    <submittedName>
        <fullName evidence="2">MBL fold metallo-hydrolase</fullName>
    </submittedName>
</protein>
<evidence type="ECO:0000313" key="3">
    <source>
        <dbReference type="Proteomes" id="UP000467249"/>
    </source>
</evidence>
<name>A0A6N4W213_9MYCO</name>
<dbReference type="PANTHER" id="PTHR42951:SF4">
    <property type="entry name" value="ACYL-COENZYME A THIOESTERASE MBLAC2"/>
    <property type="match status" value="1"/>
</dbReference>
<dbReference type="EMBL" id="AP022620">
    <property type="protein sequence ID" value="BBZ75920.1"/>
    <property type="molecule type" value="Genomic_DNA"/>
</dbReference>
<keyword evidence="3" id="KW-1185">Reference proteome</keyword>
<dbReference type="PANTHER" id="PTHR42951">
    <property type="entry name" value="METALLO-BETA-LACTAMASE DOMAIN-CONTAINING"/>
    <property type="match status" value="1"/>
</dbReference>
<feature type="domain" description="Metallo-beta-lactamase" evidence="1">
    <location>
        <begin position="21"/>
        <end position="214"/>
    </location>
</feature>
<dbReference type="KEGG" id="many:MANY_12570"/>
<dbReference type="InterPro" id="IPR001279">
    <property type="entry name" value="Metallo-B-lactamas"/>
</dbReference>
<evidence type="ECO:0000313" key="2">
    <source>
        <dbReference type="EMBL" id="BBZ75920.1"/>
    </source>
</evidence>
<dbReference type="SMART" id="SM00849">
    <property type="entry name" value="Lactamase_B"/>
    <property type="match status" value="1"/>
</dbReference>
<dbReference type="InterPro" id="IPR050855">
    <property type="entry name" value="NDM-1-like"/>
</dbReference>
<sequence>MYYEWESPARGVHRCRLPFLDVTVGLIRGRDGVVLVDCGTTLLEAKQLVADVAELTGGAVTHLVMTHHHFDHILGAPGFAGAASYAPAAVGRALTTGLADVRAHALQYGADPAELDRAIAVAQAPDHIVTDTGLDLGDRMVHLVHPGRGHTDHDLVVIAAPATGGDPTVVFCGDLVEESADPAVNAESDVAAWIDTLDRVLALGGPDAVYIPGHGAAVDAAFVRRQREWLRNRW</sequence>
<evidence type="ECO:0000259" key="1">
    <source>
        <dbReference type="SMART" id="SM00849"/>
    </source>
</evidence>
<dbReference type="AlphaFoldDB" id="A0A6N4W213"/>
<keyword evidence="2" id="KW-0378">Hydrolase</keyword>
<dbReference type="FunFam" id="3.60.15.10:FF:000073">
    <property type="entry name" value="MBL fold metallo-hydrolase"/>
    <property type="match status" value="1"/>
</dbReference>
<dbReference type="InterPro" id="IPR036866">
    <property type="entry name" value="RibonucZ/Hydroxyglut_hydro"/>
</dbReference>
<dbReference type="GO" id="GO:0016787">
    <property type="term" value="F:hydrolase activity"/>
    <property type="evidence" value="ECO:0007669"/>
    <property type="project" value="UniProtKB-KW"/>
</dbReference>
<dbReference type="SUPFAM" id="SSF56281">
    <property type="entry name" value="Metallo-hydrolase/oxidoreductase"/>
    <property type="match status" value="1"/>
</dbReference>
<dbReference type="CDD" id="cd16282">
    <property type="entry name" value="metallo-hydrolase-like_MBL-fold"/>
    <property type="match status" value="1"/>
</dbReference>
<dbReference type="Proteomes" id="UP000467249">
    <property type="component" value="Chromosome"/>
</dbReference>
<dbReference type="Pfam" id="PF00753">
    <property type="entry name" value="Lactamase_B"/>
    <property type="match status" value="1"/>
</dbReference>
<dbReference type="Gene3D" id="3.60.15.10">
    <property type="entry name" value="Ribonuclease Z/Hydroxyacylglutathione hydrolase-like"/>
    <property type="match status" value="1"/>
</dbReference>
<reference evidence="2 3" key="1">
    <citation type="journal article" date="2019" name="Emerg. Microbes Infect.">
        <title>Comprehensive subspecies identification of 175 nontuberculous mycobacteria species based on 7547 genomic profiles.</title>
        <authorList>
            <person name="Matsumoto Y."/>
            <person name="Kinjo T."/>
            <person name="Motooka D."/>
            <person name="Nabeya D."/>
            <person name="Jung N."/>
            <person name="Uechi K."/>
            <person name="Horii T."/>
            <person name="Iida T."/>
            <person name="Fujita J."/>
            <person name="Nakamura S."/>
        </authorList>
    </citation>
    <scope>NUCLEOTIDE SEQUENCE [LARGE SCALE GENOMIC DNA]</scope>
    <source>
        <strain evidence="2 3">JCM 30275</strain>
    </source>
</reference>
<organism evidence="2 3">
    <name type="scientific">Mycolicibacterium anyangense</name>
    <dbReference type="NCBI Taxonomy" id="1431246"/>
    <lineage>
        <taxon>Bacteria</taxon>
        <taxon>Bacillati</taxon>
        <taxon>Actinomycetota</taxon>
        <taxon>Actinomycetes</taxon>
        <taxon>Mycobacteriales</taxon>
        <taxon>Mycobacteriaceae</taxon>
        <taxon>Mycolicibacterium</taxon>
    </lineage>
</organism>
<accession>A0A6N4W213</accession>
<proteinExistence type="predicted"/>